<reference evidence="1" key="1">
    <citation type="submission" date="2019-08" db="EMBL/GenBank/DDBJ databases">
        <authorList>
            <person name="Kucharzyk K."/>
            <person name="Murdoch R.W."/>
            <person name="Higgins S."/>
            <person name="Loffler F."/>
        </authorList>
    </citation>
    <scope>NUCLEOTIDE SEQUENCE</scope>
</reference>
<evidence type="ECO:0000313" key="1">
    <source>
        <dbReference type="EMBL" id="MPM78380.1"/>
    </source>
</evidence>
<accession>A0A645CMU2</accession>
<protein>
    <submittedName>
        <fullName evidence="1">Uncharacterized protein</fullName>
    </submittedName>
</protein>
<dbReference type="AlphaFoldDB" id="A0A645CMU2"/>
<organism evidence="1">
    <name type="scientific">bioreactor metagenome</name>
    <dbReference type="NCBI Taxonomy" id="1076179"/>
    <lineage>
        <taxon>unclassified sequences</taxon>
        <taxon>metagenomes</taxon>
        <taxon>ecological metagenomes</taxon>
    </lineage>
</organism>
<sequence>MFSVSWNRQTDTPTGLVSYEGAVSLSKLRKNCPTTVELLKGTILPGTRTTLQADNYGIEFKNLYKHLNHLVKYITEQKPAQELTDNFKNPYTGETTIELLMKSDIRGNKLLYNTHVANNDELKEIEKKHNTSFFTSLVEWLKSHLWSSIF</sequence>
<proteinExistence type="predicted"/>
<dbReference type="EMBL" id="VSSQ01028603">
    <property type="protein sequence ID" value="MPM78380.1"/>
    <property type="molecule type" value="Genomic_DNA"/>
</dbReference>
<name>A0A645CMU2_9ZZZZ</name>
<comment type="caution">
    <text evidence="1">The sequence shown here is derived from an EMBL/GenBank/DDBJ whole genome shotgun (WGS) entry which is preliminary data.</text>
</comment>
<gene>
    <name evidence="1" type="ORF">SDC9_125391</name>
</gene>